<dbReference type="EMBL" id="JAWCUI010000093">
    <property type="protein sequence ID" value="KAL1888401.1"/>
    <property type="molecule type" value="Genomic_DNA"/>
</dbReference>
<evidence type="ECO:0000256" key="4">
    <source>
        <dbReference type="ARBA" id="ARBA00022801"/>
    </source>
</evidence>
<organism evidence="6 7">
    <name type="scientific">Sporothrix stenoceras</name>
    <dbReference type="NCBI Taxonomy" id="5173"/>
    <lineage>
        <taxon>Eukaryota</taxon>
        <taxon>Fungi</taxon>
        <taxon>Dikarya</taxon>
        <taxon>Ascomycota</taxon>
        <taxon>Pezizomycotina</taxon>
        <taxon>Sordariomycetes</taxon>
        <taxon>Sordariomycetidae</taxon>
        <taxon>Ophiostomatales</taxon>
        <taxon>Ophiostomataceae</taxon>
        <taxon>Sporothrix</taxon>
    </lineage>
</organism>
<keyword evidence="7" id="KW-1185">Reference proteome</keyword>
<comment type="catalytic activity">
    <reaction evidence="1">
        <text>a monocarboxylic acid amide + H2O = a monocarboxylate + NH4(+)</text>
        <dbReference type="Rhea" id="RHEA:12020"/>
        <dbReference type="ChEBI" id="CHEBI:15377"/>
        <dbReference type="ChEBI" id="CHEBI:28938"/>
        <dbReference type="ChEBI" id="CHEBI:35757"/>
        <dbReference type="ChEBI" id="CHEBI:83628"/>
        <dbReference type="EC" id="3.5.1.4"/>
    </reaction>
</comment>
<evidence type="ECO:0000256" key="2">
    <source>
        <dbReference type="ARBA" id="ARBA00009199"/>
    </source>
</evidence>
<dbReference type="PROSITE" id="PS00571">
    <property type="entry name" value="AMIDASES"/>
    <property type="match status" value="1"/>
</dbReference>
<dbReference type="InterPro" id="IPR036928">
    <property type="entry name" value="AS_sf"/>
</dbReference>
<gene>
    <name evidence="6" type="ORF">Sste5346_009609</name>
</gene>
<evidence type="ECO:0000259" key="5">
    <source>
        <dbReference type="Pfam" id="PF01425"/>
    </source>
</evidence>
<dbReference type="Gene3D" id="3.90.1300.10">
    <property type="entry name" value="Amidase signature (AS) domain"/>
    <property type="match status" value="1"/>
</dbReference>
<evidence type="ECO:0000256" key="3">
    <source>
        <dbReference type="ARBA" id="ARBA00012922"/>
    </source>
</evidence>
<proteinExistence type="inferred from homology"/>
<dbReference type="EC" id="3.5.1.4" evidence="3"/>
<dbReference type="Pfam" id="PF01425">
    <property type="entry name" value="Amidase"/>
    <property type="match status" value="1"/>
</dbReference>
<dbReference type="SUPFAM" id="SSF75304">
    <property type="entry name" value="Amidase signature (AS) enzymes"/>
    <property type="match status" value="1"/>
</dbReference>
<name>A0ABR3YKT4_9PEZI</name>
<evidence type="ECO:0000313" key="7">
    <source>
        <dbReference type="Proteomes" id="UP001583186"/>
    </source>
</evidence>
<dbReference type="InterPro" id="IPR023631">
    <property type="entry name" value="Amidase_dom"/>
</dbReference>
<feature type="domain" description="Amidase" evidence="5">
    <location>
        <begin position="82"/>
        <end position="537"/>
    </location>
</feature>
<sequence>MPAAWEEKAAARRKVVAAQIPEEWRVTLPPPEDLPVTIEGQSTPVDEALSKLLAPKEISITTASTTHLIGCLQTGAWSAEETMLAFCKRTAIGQQALNCATDIFFEEALAIAREHDAFRVKKGTTKGPLHGLPISVKDVFDMKGKINTAGLVSRIDRVATADCQLVAILQDAGAIPFVRTNISQACQLVESINNVYGTVLNPWNRALSAGGSSGGEGALVAFRGSPFGIGTDGGGSLRLPAAWTGVYTIKPTAARIPGNGSGCGTSDSNQAGYGPLVPDLEGVRLFCATVLAAQPWLSNPAVVPMPWDATVTAPTKLKIGFLYDDGIVHNCPPVDRCLREAAAVLTAAGHEVIELGADWTRIHRSAAETAFKMYTQEGGVGFKAELEKSGEPLVPRVCTGWSEKRLTPMEIWLNHRQKKMLRQEYVTEYRALGLDAVVTAPMPHPAPPHGEYITSAIAAVYNALDMPCVIVPYGKVDPVKDVASPEWYAETCYPDMPNFPYDRYDADMKKLYTGPDVFANAPLGLQIVTPPFTEEYCVAVAGVMDELLNKK</sequence>
<reference evidence="6 7" key="1">
    <citation type="journal article" date="2024" name="IMA Fungus">
        <title>IMA Genome - F19 : A genome assembly and annotation guide to empower mycologists, including annotated draft genome sequences of Ceratocystis pirilliformis, Diaporthe australafricana, Fusarium ophioides, Paecilomyces lecythidis, and Sporothrix stenoceras.</title>
        <authorList>
            <person name="Aylward J."/>
            <person name="Wilson A.M."/>
            <person name="Visagie C.M."/>
            <person name="Spraker J."/>
            <person name="Barnes I."/>
            <person name="Buitendag C."/>
            <person name="Ceriani C."/>
            <person name="Del Mar Angel L."/>
            <person name="du Plessis D."/>
            <person name="Fuchs T."/>
            <person name="Gasser K."/>
            <person name="Kramer D."/>
            <person name="Li W."/>
            <person name="Munsamy K."/>
            <person name="Piso A."/>
            <person name="Price J.L."/>
            <person name="Sonnekus B."/>
            <person name="Thomas C."/>
            <person name="van der Nest A."/>
            <person name="van Dijk A."/>
            <person name="van Heerden A."/>
            <person name="van Vuuren N."/>
            <person name="Yilmaz N."/>
            <person name="Duong T.A."/>
            <person name="van der Merwe N.A."/>
            <person name="Wingfield M.J."/>
            <person name="Wingfield B.D."/>
        </authorList>
    </citation>
    <scope>NUCLEOTIDE SEQUENCE [LARGE SCALE GENOMIC DNA]</scope>
    <source>
        <strain evidence="6 7">CMW 5346</strain>
    </source>
</reference>
<evidence type="ECO:0000256" key="1">
    <source>
        <dbReference type="ARBA" id="ARBA00001311"/>
    </source>
</evidence>
<dbReference type="Proteomes" id="UP001583186">
    <property type="component" value="Unassembled WGS sequence"/>
</dbReference>
<comment type="similarity">
    <text evidence="2">Belongs to the amidase family.</text>
</comment>
<keyword evidence="4" id="KW-0378">Hydrolase</keyword>
<evidence type="ECO:0000313" key="6">
    <source>
        <dbReference type="EMBL" id="KAL1888401.1"/>
    </source>
</evidence>
<comment type="caution">
    <text evidence="6">The sequence shown here is derived from an EMBL/GenBank/DDBJ whole genome shotgun (WGS) entry which is preliminary data.</text>
</comment>
<dbReference type="InterPro" id="IPR020556">
    <property type="entry name" value="Amidase_CS"/>
</dbReference>
<accession>A0ABR3YKT4</accession>
<protein>
    <recommendedName>
        <fullName evidence="3">amidase</fullName>
        <ecNumber evidence="3">3.5.1.4</ecNumber>
    </recommendedName>
</protein>
<dbReference type="PANTHER" id="PTHR46072:SF11">
    <property type="entry name" value="AMIDASE-RELATED"/>
    <property type="match status" value="1"/>
</dbReference>
<dbReference type="PIRSF" id="PIRSF001221">
    <property type="entry name" value="Amidase_fungi"/>
    <property type="match status" value="1"/>
</dbReference>
<dbReference type="PANTHER" id="PTHR46072">
    <property type="entry name" value="AMIDASE-RELATED-RELATED"/>
    <property type="match status" value="1"/>
</dbReference>